<dbReference type="AlphaFoldDB" id="A0A0G1WGE4"/>
<evidence type="ECO:0000256" key="1">
    <source>
        <dbReference type="SAM" id="MobiDB-lite"/>
    </source>
</evidence>
<feature type="compositionally biased region" description="Pro residues" evidence="1">
    <location>
        <begin position="158"/>
        <end position="176"/>
    </location>
</feature>
<accession>A0A0G1WGE4</accession>
<feature type="region of interest" description="Disordered" evidence="1">
    <location>
        <begin position="144"/>
        <end position="210"/>
    </location>
</feature>
<sequence>MNELENEQDLKEQIQERFKQLPKVIQDAVTSADVEKRLRILADTHQLHVDQWQLLENNVMLTLVGFQPMEELAENIRSDLGIREEAAERLAADVSKIVFEPIRQEMERELGHPDAKAKEMSDIEVAREHILTEHEAPGFGQQALEEEVPVSRSAPAVPQTPPPAIRPATPPPPPPTTRAERGPASGAYKSGEPSVARKSVEDDPYREPPQ</sequence>
<dbReference type="EMBL" id="LCQO01000032">
    <property type="protein sequence ID" value="KKW17670.1"/>
    <property type="molecule type" value="Genomic_DNA"/>
</dbReference>
<comment type="caution">
    <text evidence="2">The sequence shown here is derived from an EMBL/GenBank/DDBJ whole genome shotgun (WGS) entry which is preliminary data.</text>
</comment>
<gene>
    <name evidence="2" type="ORF">UY59_C0032G0003</name>
</gene>
<feature type="compositionally biased region" description="Basic and acidic residues" evidence="1">
    <location>
        <begin position="198"/>
        <end position="210"/>
    </location>
</feature>
<reference evidence="2 3" key="1">
    <citation type="journal article" date="2015" name="Nature">
        <title>rRNA introns, odd ribosomes, and small enigmatic genomes across a large radiation of phyla.</title>
        <authorList>
            <person name="Brown C.T."/>
            <person name="Hug L.A."/>
            <person name="Thomas B.C."/>
            <person name="Sharon I."/>
            <person name="Castelle C.J."/>
            <person name="Singh A."/>
            <person name="Wilkins M.J."/>
            <person name="Williams K.H."/>
            <person name="Banfield J.F."/>
        </authorList>
    </citation>
    <scope>NUCLEOTIDE SEQUENCE [LARGE SCALE GENOMIC DNA]</scope>
</reference>
<evidence type="ECO:0000313" key="2">
    <source>
        <dbReference type="EMBL" id="KKW17670.1"/>
    </source>
</evidence>
<protein>
    <submittedName>
        <fullName evidence="2">Uncharacterized protein</fullName>
    </submittedName>
</protein>
<proteinExistence type="predicted"/>
<dbReference type="Proteomes" id="UP000034057">
    <property type="component" value="Unassembled WGS sequence"/>
</dbReference>
<name>A0A0G1WGE4_9BACT</name>
<organism evidence="2 3">
    <name type="scientific">Candidatus Kaiserbacteria bacterium GW2011_GWA1_50_28</name>
    <dbReference type="NCBI Taxonomy" id="1618668"/>
    <lineage>
        <taxon>Bacteria</taxon>
        <taxon>Candidatus Kaiseribacteriota</taxon>
    </lineage>
</organism>
<evidence type="ECO:0000313" key="3">
    <source>
        <dbReference type="Proteomes" id="UP000034057"/>
    </source>
</evidence>